<comment type="caution">
    <text evidence="10">The sequence shown here is derived from an EMBL/GenBank/DDBJ whole genome shotgun (WGS) entry which is preliminary data.</text>
</comment>
<dbReference type="GO" id="GO:0005634">
    <property type="term" value="C:nucleus"/>
    <property type="evidence" value="ECO:0007669"/>
    <property type="project" value="UniProtKB-SubCell"/>
</dbReference>
<keyword evidence="4" id="KW-0238">DNA-binding</keyword>
<feature type="region of interest" description="Disordered" evidence="7">
    <location>
        <begin position="108"/>
        <end position="128"/>
    </location>
</feature>
<keyword evidence="5" id="KW-0804">Transcription</keyword>
<dbReference type="GO" id="GO:0043565">
    <property type="term" value="F:sequence-specific DNA binding"/>
    <property type="evidence" value="ECO:0007669"/>
    <property type="project" value="InterPro"/>
</dbReference>
<dbReference type="InterPro" id="IPR044676">
    <property type="entry name" value="EOBI/EOBII-like_plant"/>
</dbReference>
<sequence>MCACRWSRIAQYLPGRTDNEIKNYWRTQVQKQARQLKIAADSTVFRDAVRCYWTPRLLEQTSCPQPTQTPHADTAATAIDHSPRDLVQELFQPSTHCRLESRSSYELSGAEVRNPSTSSAQVPDLPESSWKPVVDELGGIVFSPFHSGSSDDNAHSLLPPMTASADSYAASGCSTTYNNCMNSVGDSLWSMDELYGMLKTWMG</sequence>
<dbReference type="Pfam" id="PF00249">
    <property type="entry name" value="Myb_DNA-binding"/>
    <property type="match status" value="1"/>
</dbReference>
<dbReference type="AlphaFoldDB" id="A0A427ALP8"/>
<dbReference type="CDD" id="cd00167">
    <property type="entry name" value="SANT"/>
    <property type="match status" value="1"/>
</dbReference>
<evidence type="ECO:0000256" key="2">
    <source>
        <dbReference type="ARBA" id="ARBA00022737"/>
    </source>
</evidence>
<name>A0A427ALP8_ENSVE</name>
<keyword evidence="6" id="KW-0539">Nucleus</keyword>
<organism evidence="10 11">
    <name type="scientific">Ensete ventricosum</name>
    <name type="common">Abyssinian banana</name>
    <name type="synonym">Musa ensete</name>
    <dbReference type="NCBI Taxonomy" id="4639"/>
    <lineage>
        <taxon>Eukaryota</taxon>
        <taxon>Viridiplantae</taxon>
        <taxon>Streptophyta</taxon>
        <taxon>Embryophyta</taxon>
        <taxon>Tracheophyta</taxon>
        <taxon>Spermatophyta</taxon>
        <taxon>Magnoliopsida</taxon>
        <taxon>Liliopsida</taxon>
        <taxon>Zingiberales</taxon>
        <taxon>Musaceae</taxon>
        <taxon>Ensete</taxon>
    </lineage>
</organism>
<feature type="domain" description="Myb-like" evidence="8">
    <location>
        <begin position="5"/>
        <end position="29"/>
    </location>
</feature>
<evidence type="ECO:0000256" key="4">
    <source>
        <dbReference type="ARBA" id="ARBA00023125"/>
    </source>
</evidence>
<evidence type="ECO:0000256" key="5">
    <source>
        <dbReference type="ARBA" id="ARBA00023163"/>
    </source>
</evidence>
<accession>A0A427ALP8</accession>
<dbReference type="SUPFAM" id="SSF46689">
    <property type="entry name" value="Homeodomain-like"/>
    <property type="match status" value="1"/>
</dbReference>
<keyword evidence="3" id="KW-0805">Transcription regulation</keyword>
<proteinExistence type="predicted"/>
<feature type="domain" description="HTH myb-type" evidence="9">
    <location>
        <begin position="1"/>
        <end position="33"/>
    </location>
</feature>
<keyword evidence="2" id="KW-0677">Repeat</keyword>
<evidence type="ECO:0000256" key="1">
    <source>
        <dbReference type="ARBA" id="ARBA00004123"/>
    </source>
</evidence>
<evidence type="ECO:0000259" key="8">
    <source>
        <dbReference type="PROSITE" id="PS50090"/>
    </source>
</evidence>
<evidence type="ECO:0000256" key="3">
    <source>
        <dbReference type="ARBA" id="ARBA00023015"/>
    </source>
</evidence>
<dbReference type="EMBL" id="AMZH03002015">
    <property type="protein sequence ID" value="RRT77096.1"/>
    <property type="molecule type" value="Genomic_DNA"/>
</dbReference>
<dbReference type="InterPro" id="IPR001005">
    <property type="entry name" value="SANT/Myb"/>
</dbReference>
<dbReference type="GO" id="GO:0003700">
    <property type="term" value="F:DNA-binding transcription factor activity"/>
    <property type="evidence" value="ECO:0007669"/>
    <property type="project" value="InterPro"/>
</dbReference>
<evidence type="ECO:0000313" key="11">
    <source>
        <dbReference type="Proteomes" id="UP000287651"/>
    </source>
</evidence>
<evidence type="ECO:0000259" key="9">
    <source>
        <dbReference type="PROSITE" id="PS51294"/>
    </source>
</evidence>
<dbReference type="InterPro" id="IPR017930">
    <property type="entry name" value="Myb_dom"/>
</dbReference>
<dbReference type="PANTHER" id="PTHR45675:SF30">
    <property type="entry name" value="TRANSCRIPTION FACTOR MYB62"/>
    <property type="match status" value="1"/>
</dbReference>
<dbReference type="Proteomes" id="UP000287651">
    <property type="component" value="Unassembled WGS sequence"/>
</dbReference>
<dbReference type="PANTHER" id="PTHR45675">
    <property type="entry name" value="MYB TRANSCRIPTION FACTOR-RELATED-RELATED"/>
    <property type="match status" value="1"/>
</dbReference>
<dbReference type="PROSITE" id="PS50090">
    <property type="entry name" value="MYB_LIKE"/>
    <property type="match status" value="1"/>
</dbReference>
<comment type="subcellular location">
    <subcellularLocation>
        <location evidence="1">Nucleus</location>
    </subcellularLocation>
</comment>
<dbReference type="PROSITE" id="PS51294">
    <property type="entry name" value="HTH_MYB"/>
    <property type="match status" value="1"/>
</dbReference>
<evidence type="ECO:0000256" key="7">
    <source>
        <dbReference type="SAM" id="MobiDB-lite"/>
    </source>
</evidence>
<evidence type="ECO:0000256" key="6">
    <source>
        <dbReference type="ARBA" id="ARBA00023242"/>
    </source>
</evidence>
<protein>
    <submittedName>
        <fullName evidence="10">Uncharacterized protein</fullName>
    </submittedName>
</protein>
<dbReference type="Gene3D" id="1.10.10.60">
    <property type="entry name" value="Homeodomain-like"/>
    <property type="match status" value="1"/>
</dbReference>
<gene>
    <name evidence="10" type="ORF">B296_00026200</name>
</gene>
<dbReference type="InterPro" id="IPR009057">
    <property type="entry name" value="Homeodomain-like_sf"/>
</dbReference>
<reference evidence="10 11" key="1">
    <citation type="journal article" date="2014" name="Agronomy (Basel)">
        <title>A Draft Genome Sequence for Ensete ventricosum, the Drought-Tolerant Tree Against Hunger.</title>
        <authorList>
            <person name="Harrison J."/>
            <person name="Moore K.A."/>
            <person name="Paszkiewicz K."/>
            <person name="Jones T."/>
            <person name="Grant M."/>
            <person name="Ambacheew D."/>
            <person name="Muzemil S."/>
            <person name="Studholme D.J."/>
        </authorList>
    </citation>
    <scope>NUCLEOTIDE SEQUENCE [LARGE SCALE GENOMIC DNA]</scope>
</reference>
<evidence type="ECO:0000313" key="10">
    <source>
        <dbReference type="EMBL" id="RRT77096.1"/>
    </source>
</evidence>